<dbReference type="FunFam" id="3.30.1640.10:FF:000006">
    <property type="entry name" value="DNA helicase"/>
    <property type="match status" value="1"/>
</dbReference>
<keyword evidence="8 12" id="KW-0238">DNA-binding</keyword>
<comment type="catalytic activity">
    <reaction evidence="11">
        <text>ATP + H2O = ADP + phosphate + H(+)</text>
        <dbReference type="Rhea" id="RHEA:13065"/>
        <dbReference type="ChEBI" id="CHEBI:15377"/>
        <dbReference type="ChEBI" id="CHEBI:15378"/>
        <dbReference type="ChEBI" id="CHEBI:30616"/>
        <dbReference type="ChEBI" id="CHEBI:43474"/>
        <dbReference type="ChEBI" id="CHEBI:456216"/>
        <dbReference type="EC" id="3.6.4.12"/>
    </reaction>
    <physiologicalReaction direction="left-to-right" evidence="11">
        <dbReference type="Rhea" id="RHEA:13066"/>
    </physiologicalReaction>
</comment>
<dbReference type="GO" id="GO:0000727">
    <property type="term" value="P:double-strand break repair via break-induced replication"/>
    <property type="evidence" value="ECO:0007669"/>
    <property type="project" value="TreeGrafter"/>
</dbReference>
<organism evidence="15 16">
    <name type="scientific">Folsomia candida</name>
    <name type="common">Springtail</name>
    <dbReference type="NCBI Taxonomy" id="158441"/>
    <lineage>
        <taxon>Eukaryota</taxon>
        <taxon>Metazoa</taxon>
        <taxon>Ecdysozoa</taxon>
        <taxon>Arthropoda</taxon>
        <taxon>Hexapoda</taxon>
        <taxon>Collembola</taxon>
        <taxon>Entomobryomorpha</taxon>
        <taxon>Isotomoidea</taxon>
        <taxon>Isotomidae</taxon>
        <taxon>Proisotominae</taxon>
        <taxon>Folsomia</taxon>
    </lineage>
</organism>
<dbReference type="Pfam" id="PF14551">
    <property type="entry name" value="MCM_N"/>
    <property type="match status" value="1"/>
</dbReference>
<evidence type="ECO:0000256" key="6">
    <source>
        <dbReference type="ARBA" id="ARBA00022806"/>
    </source>
</evidence>
<dbReference type="InterPro" id="IPR031327">
    <property type="entry name" value="MCM"/>
</dbReference>
<dbReference type="GO" id="GO:0042555">
    <property type="term" value="C:MCM complex"/>
    <property type="evidence" value="ECO:0007669"/>
    <property type="project" value="UniProtKB-UniRule"/>
</dbReference>
<dbReference type="CDD" id="cd17756">
    <property type="entry name" value="MCM5"/>
    <property type="match status" value="1"/>
</dbReference>
<evidence type="ECO:0000256" key="11">
    <source>
        <dbReference type="ARBA" id="ARBA00048432"/>
    </source>
</evidence>
<evidence type="ECO:0000259" key="14">
    <source>
        <dbReference type="PROSITE" id="PS50051"/>
    </source>
</evidence>
<dbReference type="Pfam" id="PF17207">
    <property type="entry name" value="MCM_OB"/>
    <property type="match status" value="1"/>
</dbReference>
<dbReference type="GO" id="GO:0005524">
    <property type="term" value="F:ATP binding"/>
    <property type="evidence" value="ECO:0007669"/>
    <property type="project" value="UniProtKB-UniRule"/>
</dbReference>
<dbReference type="InterPro" id="IPR027417">
    <property type="entry name" value="P-loop_NTPase"/>
</dbReference>
<dbReference type="PRINTS" id="PR01661">
    <property type="entry name" value="MCMPROTEIN5"/>
</dbReference>
<keyword evidence="3 13" id="KW-0235">DNA replication</keyword>
<dbReference type="PANTHER" id="PTHR11630">
    <property type="entry name" value="DNA REPLICATION LICENSING FACTOR MCM FAMILY MEMBER"/>
    <property type="match status" value="1"/>
</dbReference>
<keyword evidence="7 12" id="KW-0067">ATP-binding</keyword>
<dbReference type="InterPro" id="IPR041562">
    <property type="entry name" value="MCM_lid"/>
</dbReference>
<dbReference type="OrthoDB" id="10036721at2759"/>
<dbReference type="InterPro" id="IPR054125">
    <property type="entry name" value="MCM5_C"/>
</dbReference>
<dbReference type="InterPro" id="IPR033762">
    <property type="entry name" value="MCM_OB"/>
</dbReference>
<dbReference type="Pfam" id="PF17855">
    <property type="entry name" value="MCM_lid"/>
    <property type="match status" value="1"/>
</dbReference>
<dbReference type="InterPro" id="IPR008048">
    <property type="entry name" value="MCM5"/>
</dbReference>
<dbReference type="SMART" id="SM00350">
    <property type="entry name" value="MCM"/>
    <property type="match status" value="1"/>
</dbReference>
<comment type="caution">
    <text evidence="15">The sequence shown here is derived from an EMBL/GenBank/DDBJ whole genome shotgun (WGS) entry which is preliminary data.</text>
</comment>
<comment type="subunit">
    <text evidence="13">Component of the MCM2-7 complex.</text>
</comment>
<dbReference type="FunFam" id="3.40.50.300:FF:000241">
    <property type="entry name" value="DNA helicase"/>
    <property type="match status" value="1"/>
</dbReference>
<comment type="subcellular location">
    <subcellularLocation>
        <location evidence="1 13">Nucleus</location>
    </subcellularLocation>
</comment>
<dbReference type="Gene3D" id="3.40.50.300">
    <property type="entry name" value="P-loop containing nucleotide triphosphate hydrolases"/>
    <property type="match status" value="1"/>
</dbReference>
<dbReference type="InterPro" id="IPR012340">
    <property type="entry name" value="NA-bd_OB-fold"/>
</dbReference>
<evidence type="ECO:0000256" key="2">
    <source>
        <dbReference type="ARBA" id="ARBA00008010"/>
    </source>
</evidence>
<evidence type="ECO:0000256" key="12">
    <source>
        <dbReference type="RuleBase" id="RU004070"/>
    </source>
</evidence>
<evidence type="ECO:0000313" key="15">
    <source>
        <dbReference type="EMBL" id="OXA60647.1"/>
    </source>
</evidence>
<keyword evidence="6 13" id="KW-0347">Helicase</keyword>
<dbReference type="AlphaFoldDB" id="A0A226EU13"/>
<keyword evidence="16" id="KW-1185">Reference proteome</keyword>
<proteinExistence type="inferred from homology"/>
<evidence type="ECO:0000256" key="1">
    <source>
        <dbReference type="ARBA" id="ARBA00004123"/>
    </source>
</evidence>
<dbReference type="GO" id="GO:0003697">
    <property type="term" value="F:single-stranded DNA binding"/>
    <property type="evidence" value="ECO:0007669"/>
    <property type="project" value="TreeGrafter"/>
</dbReference>
<evidence type="ECO:0000256" key="10">
    <source>
        <dbReference type="ARBA" id="ARBA00023306"/>
    </source>
</evidence>
<dbReference type="PANTHER" id="PTHR11630:SF42">
    <property type="entry name" value="DNA REPLICATION LICENSING FACTOR MCM5"/>
    <property type="match status" value="1"/>
</dbReference>
<evidence type="ECO:0000256" key="3">
    <source>
        <dbReference type="ARBA" id="ARBA00022705"/>
    </source>
</evidence>
<dbReference type="Pfam" id="PF00493">
    <property type="entry name" value="MCM"/>
    <property type="match status" value="1"/>
</dbReference>
<dbReference type="InterPro" id="IPR027925">
    <property type="entry name" value="MCM_N"/>
</dbReference>
<dbReference type="Gene3D" id="2.40.50.140">
    <property type="entry name" value="Nucleic acid-binding proteins"/>
    <property type="match status" value="1"/>
</dbReference>
<dbReference type="STRING" id="158441.A0A226EU13"/>
<dbReference type="GO" id="GO:0016887">
    <property type="term" value="F:ATP hydrolysis activity"/>
    <property type="evidence" value="ECO:0007669"/>
    <property type="project" value="RHEA"/>
</dbReference>
<evidence type="ECO:0000256" key="4">
    <source>
        <dbReference type="ARBA" id="ARBA00022741"/>
    </source>
</evidence>
<dbReference type="PROSITE" id="PS50051">
    <property type="entry name" value="MCM_2"/>
    <property type="match status" value="1"/>
</dbReference>
<keyword evidence="4 12" id="KW-0547">Nucleotide-binding</keyword>
<dbReference type="Proteomes" id="UP000198287">
    <property type="component" value="Unassembled WGS sequence"/>
</dbReference>
<accession>A0A226EU13</accession>
<evidence type="ECO:0000256" key="7">
    <source>
        <dbReference type="ARBA" id="ARBA00022840"/>
    </source>
</evidence>
<dbReference type="GO" id="GO:0071162">
    <property type="term" value="C:CMG complex"/>
    <property type="evidence" value="ECO:0007669"/>
    <property type="project" value="UniProtKB-ARBA"/>
</dbReference>
<evidence type="ECO:0000256" key="9">
    <source>
        <dbReference type="ARBA" id="ARBA00023242"/>
    </source>
</evidence>
<evidence type="ECO:0000256" key="8">
    <source>
        <dbReference type="ARBA" id="ARBA00023125"/>
    </source>
</evidence>
<comment type="similarity">
    <text evidence="2 12">Belongs to the MCM family.</text>
</comment>
<sequence>MASFDQASVYVSGPRDSGEQILDEATGGIIDHQNYKKHFKEFLRQFRDNTSYYKYRDLLRHNYNTRQLWIEIQIEDVMNFNEDLADQIMRRPGEFILIFEEAAREVTDEITSPRPPDAHEIEDIQVMLASKSDPVAIRELRSEKVSHLVKISGIVLTSSAIRSKAAQISLMCRSCRSVIPNVTVPPGLEGYALPRQCSTNQGVQAGAVKCPLDPYFIMPDRCRCVDFQVLKLQESPESVPPGEMPRHMQLYCDRYLCDKVVPGNRVCILGIYSIKKVTAPTKKSAQTKVAIGVRQPYFRVFGIELDTEGSGRTGKVKFTAEEEEEFQTLAKKPNCYDLISKSIAPSIFGSDDIKKAIACLLFAGSRKRLPDGLTRRGDINVLLLGDPGTAKSQLLKFVEKCSPIGIYTSGKGSSAAGLTASVNRDPTTRNFVMEGGAMVLADGGCVCIDEFDKMREDDRVAIHEAMEQQTISIAKAGITTTLNSRCAVLAAANSIFGRWDDTKGDENIDFMPTILSRFDMIFIVKDEHNESRDMMMAKHVMRIHMNAQKANEQQIAEGELSLTFLKKYIAYCRSRCGPRLTVEAAEKLKNRYVLMRSGNREAEMEADKKNPIPITVRQLEAVIRIAESLAKMELKPFATDSHIDEALRLFQVSTLDAASSGNLAGVEGFTTQEDQELLNRIETQLKRRFAIGSQVSEHTIVQDFIRQKYPERAIFKVLFTMIRRGEMQHRLQRKMLFRIK</sequence>
<feature type="domain" description="MCM C-terminal AAA(+) ATPase" evidence="14">
    <location>
        <begin position="335"/>
        <end position="540"/>
    </location>
</feature>
<evidence type="ECO:0000313" key="16">
    <source>
        <dbReference type="Proteomes" id="UP000198287"/>
    </source>
</evidence>
<dbReference type="GO" id="GO:0017116">
    <property type="term" value="F:single-stranded DNA helicase activity"/>
    <property type="evidence" value="ECO:0007669"/>
    <property type="project" value="TreeGrafter"/>
</dbReference>
<evidence type="ECO:0000256" key="5">
    <source>
        <dbReference type="ARBA" id="ARBA00022801"/>
    </source>
</evidence>
<dbReference type="SUPFAM" id="SSF50249">
    <property type="entry name" value="Nucleic acid-binding proteins"/>
    <property type="match status" value="1"/>
</dbReference>
<dbReference type="EMBL" id="LNIX01000002">
    <property type="protein sequence ID" value="OXA60647.1"/>
    <property type="molecule type" value="Genomic_DNA"/>
</dbReference>
<name>A0A226EU13_FOLCA</name>
<keyword evidence="5 13" id="KW-0378">Hydrolase</keyword>
<keyword evidence="9 13" id="KW-0539">Nucleus</keyword>
<gene>
    <name evidence="15" type="ORF">Fcan01_05674</name>
</gene>
<dbReference type="SUPFAM" id="SSF52540">
    <property type="entry name" value="P-loop containing nucleoside triphosphate hydrolases"/>
    <property type="match status" value="1"/>
</dbReference>
<dbReference type="GO" id="GO:0043138">
    <property type="term" value="F:3'-5' DNA helicase activity"/>
    <property type="evidence" value="ECO:0007669"/>
    <property type="project" value="TreeGrafter"/>
</dbReference>
<keyword evidence="10 13" id="KW-0131">Cell cycle</keyword>
<reference evidence="15 16" key="1">
    <citation type="submission" date="2015-12" db="EMBL/GenBank/DDBJ databases">
        <title>The genome of Folsomia candida.</title>
        <authorList>
            <person name="Faddeeva A."/>
            <person name="Derks M.F."/>
            <person name="Anvar Y."/>
            <person name="Smit S."/>
            <person name="Van Straalen N."/>
            <person name="Roelofs D."/>
        </authorList>
    </citation>
    <scope>NUCLEOTIDE SEQUENCE [LARGE SCALE GENOMIC DNA]</scope>
    <source>
        <strain evidence="15 16">VU population</strain>
        <tissue evidence="15">Whole body</tissue>
    </source>
</reference>
<dbReference type="Pfam" id="PF21933">
    <property type="entry name" value="MCM5_C"/>
    <property type="match status" value="1"/>
</dbReference>
<evidence type="ECO:0000256" key="13">
    <source>
        <dbReference type="RuleBase" id="RU368063"/>
    </source>
</evidence>
<dbReference type="GO" id="GO:0003688">
    <property type="term" value="F:DNA replication origin binding"/>
    <property type="evidence" value="ECO:0007669"/>
    <property type="project" value="UniProtKB-UniRule"/>
</dbReference>
<protein>
    <recommendedName>
        <fullName evidence="13">DNA replication licensing factor MCM5</fullName>
        <ecNumber evidence="13">3.6.4.12</ecNumber>
    </recommendedName>
</protein>
<dbReference type="PRINTS" id="PR01657">
    <property type="entry name" value="MCMFAMILY"/>
</dbReference>
<dbReference type="EC" id="3.6.4.12" evidence="13"/>
<dbReference type="Gene3D" id="3.30.1640.10">
    <property type="entry name" value="mini-chromosome maintenance (MCM) complex, chain A, domain 1"/>
    <property type="match status" value="1"/>
</dbReference>
<dbReference type="OMA" id="ITYCKTR"/>
<dbReference type="Gene3D" id="2.20.28.10">
    <property type="match status" value="1"/>
</dbReference>
<dbReference type="GO" id="GO:0006270">
    <property type="term" value="P:DNA replication initiation"/>
    <property type="evidence" value="ECO:0007669"/>
    <property type="project" value="UniProtKB-UniRule"/>
</dbReference>
<comment type="function">
    <text evidence="13">Acts as component of the MCM2-7 complex (MCM complex) which is the replicative helicase essential for 'once per cell cycle' DNA replication initiation and elongation in eukaryotic cells. The active ATPase sites in the MCM2-7 ring are formed through the interaction surfaces of two neighboring subunits such that a critical structure of a conserved arginine finger motif is provided in trans relative to the ATP-binding site of the Walker A box of the adjacent subunit. The six ATPase active sites, however, are likely to contribute differentially to the complex helicase activity.</text>
</comment>
<dbReference type="InterPro" id="IPR001208">
    <property type="entry name" value="MCM_dom"/>
</dbReference>
<dbReference type="FunFam" id="2.20.28.10:FF:000005">
    <property type="entry name" value="DNA helicase"/>
    <property type="match status" value="1"/>
</dbReference>